<name>A0A2P2P7D5_RHIMU</name>
<reference evidence="1" key="1">
    <citation type="submission" date="2018-02" db="EMBL/GenBank/DDBJ databases">
        <title>Rhizophora mucronata_Transcriptome.</title>
        <authorList>
            <person name="Meera S.P."/>
            <person name="Sreeshan A."/>
            <person name="Augustine A."/>
        </authorList>
    </citation>
    <scope>NUCLEOTIDE SEQUENCE</scope>
    <source>
        <tissue evidence="1">Leaf</tissue>
    </source>
</reference>
<dbReference type="AlphaFoldDB" id="A0A2P2P7D5"/>
<dbReference type="EMBL" id="GGEC01070037">
    <property type="protein sequence ID" value="MBX50521.1"/>
    <property type="molecule type" value="Transcribed_RNA"/>
</dbReference>
<protein>
    <submittedName>
        <fullName evidence="1">Uncharacterized protein</fullName>
    </submittedName>
</protein>
<sequence length="48" mass="5803">MMSYPEVSWNAKKERKEWASSSYESTFCCFNMQKLVLENQPFQYQQQA</sequence>
<organism evidence="1">
    <name type="scientific">Rhizophora mucronata</name>
    <name type="common">Asiatic mangrove</name>
    <dbReference type="NCBI Taxonomy" id="61149"/>
    <lineage>
        <taxon>Eukaryota</taxon>
        <taxon>Viridiplantae</taxon>
        <taxon>Streptophyta</taxon>
        <taxon>Embryophyta</taxon>
        <taxon>Tracheophyta</taxon>
        <taxon>Spermatophyta</taxon>
        <taxon>Magnoliopsida</taxon>
        <taxon>eudicotyledons</taxon>
        <taxon>Gunneridae</taxon>
        <taxon>Pentapetalae</taxon>
        <taxon>rosids</taxon>
        <taxon>fabids</taxon>
        <taxon>Malpighiales</taxon>
        <taxon>Rhizophoraceae</taxon>
        <taxon>Rhizophora</taxon>
    </lineage>
</organism>
<accession>A0A2P2P7D5</accession>
<evidence type="ECO:0000313" key="1">
    <source>
        <dbReference type="EMBL" id="MBX50521.1"/>
    </source>
</evidence>
<proteinExistence type="predicted"/>